<reference evidence="1 2" key="1">
    <citation type="submission" date="2022-05" db="EMBL/GenBank/DDBJ databases">
        <title>Chromosome-level reference genomes for two strains of Caenorhabditis briggsae: an improved platform for comparative genomics.</title>
        <authorList>
            <person name="Stevens L."/>
            <person name="Andersen E.C."/>
        </authorList>
    </citation>
    <scope>NUCLEOTIDE SEQUENCE [LARGE SCALE GENOMIC DNA]</scope>
    <source>
        <strain evidence="1">QX1410_ONT</strain>
        <tissue evidence="1">Whole-organism</tissue>
    </source>
</reference>
<sequence length="96" mass="11402">MQLLYHCLLLKCLAEYWVFLIRNLMIRRKSQRIIFQSQRFSSKNQALRQQSIANVGHDVNDLRMGLDVELPSERSLQIRDSIEQNRETLISKKSIK</sequence>
<organism evidence="1 2">
    <name type="scientific">Caenorhabditis briggsae</name>
    <dbReference type="NCBI Taxonomy" id="6238"/>
    <lineage>
        <taxon>Eukaryota</taxon>
        <taxon>Metazoa</taxon>
        <taxon>Ecdysozoa</taxon>
        <taxon>Nematoda</taxon>
        <taxon>Chromadorea</taxon>
        <taxon>Rhabditida</taxon>
        <taxon>Rhabditina</taxon>
        <taxon>Rhabditomorpha</taxon>
        <taxon>Rhabditoidea</taxon>
        <taxon>Rhabditidae</taxon>
        <taxon>Peloderinae</taxon>
        <taxon>Caenorhabditis</taxon>
    </lineage>
</organism>
<protein>
    <submittedName>
        <fullName evidence="1">Uncharacterized protein</fullName>
    </submittedName>
</protein>
<dbReference type="Proteomes" id="UP000827892">
    <property type="component" value="Chromosome X"/>
</dbReference>
<name>A0AAE9A231_CAEBR</name>
<accession>A0AAE9A231</accession>
<proteinExistence type="predicted"/>
<evidence type="ECO:0000313" key="1">
    <source>
        <dbReference type="EMBL" id="ULT85190.1"/>
    </source>
</evidence>
<gene>
    <name evidence="1" type="ORF">L3Y34_013735</name>
</gene>
<dbReference type="EMBL" id="CP090896">
    <property type="protein sequence ID" value="ULT85190.1"/>
    <property type="molecule type" value="Genomic_DNA"/>
</dbReference>
<evidence type="ECO:0000313" key="2">
    <source>
        <dbReference type="Proteomes" id="UP000827892"/>
    </source>
</evidence>
<dbReference type="AlphaFoldDB" id="A0AAE9A231"/>